<dbReference type="GeneID" id="93090671"/>
<dbReference type="RefSeq" id="WP_089182498.1">
    <property type="nucleotide sequence ID" value="NZ_CP043427.1"/>
</dbReference>
<gene>
    <name evidence="2" type="primary">eco</name>
    <name evidence="2" type="ORF">NCTC12475_00222</name>
</gene>
<proteinExistence type="inferred from homology"/>
<dbReference type="EMBL" id="UFVD01000001">
    <property type="protein sequence ID" value="SUX09838.1"/>
    <property type="molecule type" value="Genomic_DNA"/>
</dbReference>
<sequence>MKILLIFCLFLTTLFWGISPNPKYGQKKEILKLDSKNEYLIQVKFGKNLELDCNHHCFTDLNLDKKTLIGYDYYELSGNTDMAYGNVKKTTKFVEFDSNLILPYNSNLEKSLYFKRF</sequence>
<organism evidence="2 3">
    <name type="scientific">Campylobacter sputorum subsp. sputorum</name>
    <dbReference type="NCBI Taxonomy" id="32024"/>
    <lineage>
        <taxon>Bacteria</taxon>
        <taxon>Pseudomonadati</taxon>
        <taxon>Campylobacterota</taxon>
        <taxon>Epsilonproteobacteria</taxon>
        <taxon>Campylobacterales</taxon>
        <taxon>Campylobacteraceae</taxon>
        <taxon>Campylobacter</taxon>
    </lineage>
</organism>
<evidence type="ECO:0000313" key="2">
    <source>
        <dbReference type="EMBL" id="SUX09838.1"/>
    </source>
</evidence>
<dbReference type="GO" id="GO:0004867">
    <property type="term" value="F:serine-type endopeptidase inhibitor activity"/>
    <property type="evidence" value="ECO:0007669"/>
    <property type="project" value="InterPro"/>
</dbReference>
<dbReference type="Gene3D" id="2.60.40.550">
    <property type="entry name" value="Ecotin"/>
    <property type="match status" value="1"/>
</dbReference>
<dbReference type="Proteomes" id="UP000254920">
    <property type="component" value="Unassembled WGS sequence"/>
</dbReference>
<reference evidence="2 3" key="1">
    <citation type="submission" date="2018-06" db="EMBL/GenBank/DDBJ databases">
        <authorList>
            <consortium name="Pathogen Informatics"/>
            <person name="Doyle S."/>
        </authorList>
    </citation>
    <scope>NUCLEOTIDE SEQUENCE [LARGE SCALE GENOMIC DNA]</scope>
    <source>
        <strain evidence="2 3">NCTC12475</strain>
    </source>
</reference>
<dbReference type="InterPro" id="IPR036198">
    <property type="entry name" value="Ecotin_sf"/>
</dbReference>
<dbReference type="SUPFAM" id="SSF49772">
    <property type="entry name" value="Ecotin, trypsin inhibitor"/>
    <property type="match status" value="1"/>
</dbReference>
<dbReference type="AlphaFoldDB" id="A0A381DH81"/>
<accession>A0A381DH81</accession>
<keyword evidence="3" id="KW-1185">Reference proteome</keyword>
<evidence type="ECO:0000313" key="3">
    <source>
        <dbReference type="Proteomes" id="UP000254920"/>
    </source>
</evidence>
<dbReference type="OrthoDB" id="997196at2"/>
<evidence type="ECO:0000256" key="1">
    <source>
        <dbReference type="ARBA" id="ARBA00010558"/>
    </source>
</evidence>
<dbReference type="Pfam" id="PF03974">
    <property type="entry name" value="Ecotin"/>
    <property type="match status" value="1"/>
</dbReference>
<protein>
    <submittedName>
        <fullName evidence="2">Ecotin</fullName>
    </submittedName>
</protein>
<comment type="similarity">
    <text evidence="1">Belongs to the protease inhibitor I11 (ecotin) family.</text>
</comment>
<name>A0A381DH81_9BACT</name>
<dbReference type="InterPro" id="IPR005658">
    <property type="entry name" value="Prot_inh_ecotin"/>
</dbReference>